<dbReference type="Proteomes" id="UP001066276">
    <property type="component" value="Chromosome 8"/>
</dbReference>
<feature type="non-terminal residue" evidence="1">
    <location>
        <position position="1"/>
    </location>
</feature>
<keyword evidence="2" id="KW-1185">Reference proteome</keyword>
<dbReference type="AlphaFoldDB" id="A0AAV7NC30"/>
<organism evidence="1 2">
    <name type="scientific">Pleurodeles waltl</name>
    <name type="common">Iberian ribbed newt</name>
    <dbReference type="NCBI Taxonomy" id="8319"/>
    <lineage>
        <taxon>Eukaryota</taxon>
        <taxon>Metazoa</taxon>
        <taxon>Chordata</taxon>
        <taxon>Craniata</taxon>
        <taxon>Vertebrata</taxon>
        <taxon>Euteleostomi</taxon>
        <taxon>Amphibia</taxon>
        <taxon>Batrachia</taxon>
        <taxon>Caudata</taxon>
        <taxon>Salamandroidea</taxon>
        <taxon>Salamandridae</taxon>
        <taxon>Pleurodelinae</taxon>
        <taxon>Pleurodeles</taxon>
    </lineage>
</organism>
<dbReference type="PANTHER" id="PTHR33198">
    <property type="entry name" value="ANK_REP_REGION DOMAIN-CONTAINING PROTEIN-RELATED"/>
    <property type="match status" value="1"/>
</dbReference>
<evidence type="ECO:0000313" key="2">
    <source>
        <dbReference type="Proteomes" id="UP001066276"/>
    </source>
</evidence>
<reference evidence="1" key="1">
    <citation type="journal article" date="2022" name="bioRxiv">
        <title>Sequencing and chromosome-scale assembly of the giantPleurodeles waltlgenome.</title>
        <authorList>
            <person name="Brown T."/>
            <person name="Elewa A."/>
            <person name="Iarovenko S."/>
            <person name="Subramanian E."/>
            <person name="Araus A.J."/>
            <person name="Petzold A."/>
            <person name="Susuki M."/>
            <person name="Suzuki K.-i.T."/>
            <person name="Hayashi T."/>
            <person name="Toyoda A."/>
            <person name="Oliveira C."/>
            <person name="Osipova E."/>
            <person name="Leigh N.D."/>
            <person name="Simon A."/>
            <person name="Yun M.H."/>
        </authorList>
    </citation>
    <scope>NUCLEOTIDE SEQUENCE</scope>
    <source>
        <strain evidence="1">20211129_DDA</strain>
        <tissue evidence="1">Liver</tissue>
    </source>
</reference>
<accession>A0AAV7NC30</accession>
<sequence>SHFGHKVNIVLERHRFFSRVQAKDEKVGTYIASLRGLAQTCDFGELEDSLIRDQLVRCTNNLRVQEKLLTYNPTLKEAVDMARGIEHTVECMREIKNTPEVEGVKEIK</sequence>
<dbReference type="EMBL" id="JANPWB010000012">
    <property type="protein sequence ID" value="KAJ1113648.1"/>
    <property type="molecule type" value="Genomic_DNA"/>
</dbReference>
<evidence type="ECO:0008006" key="3">
    <source>
        <dbReference type="Google" id="ProtNLM"/>
    </source>
</evidence>
<gene>
    <name evidence="1" type="ORF">NDU88_001890</name>
</gene>
<evidence type="ECO:0000313" key="1">
    <source>
        <dbReference type="EMBL" id="KAJ1113648.1"/>
    </source>
</evidence>
<feature type="non-terminal residue" evidence="1">
    <location>
        <position position="108"/>
    </location>
</feature>
<comment type="caution">
    <text evidence="1">The sequence shown here is derived from an EMBL/GenBank/DDBJ whole genome shotgun (WGS) entry which is preliminary data.</text>
</comment>
<name>A0AAV7NC30_PLEWA</name>
<protein>
    <recommendedName>
        <fullName evidence="3">Retrotransposon gag domain-containing protein</fullName>
    </recommendedName>
</protein>
<proteinExistence type="predicted"/>